<name>A0ABS4T7H7_9PSEU</name>
<evidence type="ECO:0000313" key="2">
    <source>
        <dbReference type="EMBL" id="MBP2320338.1"/>
    </source>
</evidence>
<organism evidence="2 3">
    <name type="scientific">Kibdelosporangium banguiense</name>
    <dbReference type="NCBI Taxonomy" id="1365924"/>
    <lineage>
        <taxon>Bacteria</taxon>
        <taxon>Bacillati</taxon>
        <taxon>Actinomycetota</taxon>
        <taxon>Actinomycetes</taxon>
        <taxon>Pseudonocardiales</taxon>
        <taxon>Pseudonocardiaceae</taxon>
        <taxon>Kibdelosporangium</taxon>
    </lineage>
</organism>
<keyword evidence="3" id="KW-1185">Reference proteome</keyword>
<gene>
    <name evidence="2" type="ORF">JOF56_000723</name>
</gene>
<evidence type="ECO:0000256" key="1">
    <source>
        <dbReference type="SAM" id="MobiDB-lite"/>
    </source>
</evidence>
<comment type="caution">
    <text evidence="2">The sequence shown here is derived from an EMBL/GenBank/DDBJ whole genome shotgun (WGS) entry which is preliminary data.</text>
</comment>
<sequence length="56" mass="6259">MQESFDPALNAQVVQEDDGRVRGIRYQDEYAESDQDSPLTSSRRSPSRCRPAAGKS</sequence>
<feature type="compositionally biased region" description="Low complexity" evidence="1">
    <location>
        <begin position="41"/>
        <end position="56"/>
    </location>
</feature>
<dbReference type="EMBL" id="JAGINW010000001">
    <property type="protein sequence ID" value="MBP2320338.1"/>
    <property type="molecule type" value="Genomic_DNA"/>
</dbReference>
<reference evidence="2 3" key="1">
    <citation type="submission" date="2021-03" db="EMBL/GenBank/DDBJ databases">
        <title>Sequencing the genomes of 1000 actinobacteria strains.</title>
        <authorList>
            <person name="Klenk H.-P."/>
        </authorList>
    </citation>
    <scope>NUCLEOTIDE SEQUENCE [LARGE SCALE GENOMIC DNA]</scope>
    <source>
        <strain evidence="2 3">DSM 46670</strain>
    </source>
</reference>
<proteinExistence type="predicted"/>
<protein>
    <submittedName>
        <fullName evidence="2">Uncharacterized protein</fullName>
    </submittedName>
</protein>
<accession>A0ABS4T7H7</accession>
<feature type="region of interest" description="Disordered" evidence="1">
    <location>
        <begin position="1"/>
        <end position="56"/>
    </location>
</feature>
<dbReference type="Proteomes" id="UP001519332">
    <property type="component" value="Unassembled WGS sequence"/>
</dbReference>
<dbReference type="RefSeq" id="WP_209634348.1">
    <property type="nucleotide sequence ID" value="NZ_JAGINW010000001.1"/>
</dbReference>
<evidence type="ECO:0000313" key="3">
    <source>
        <dbReference type="Proteomes" id="UP001519332"/>
    </source>
</evidence>
<feature type="compositionally biased region" description="Basic and acidic residues" evidence="1">
    <location>
        <begin position="17"/>
        <end position="28"/>
    </location>
</feature>